<dbReference type="InterPro" id="IPR043136">
    <property type="entry name" value="B30.2/SPRY_sf"/>
</dbReference>
<dbReference type="Proteomes" id="UP000002852">
    <property type="component" value="Unassembled WGS sequence"/>
</dbReference>
<dbReference type="InterPro" id="IPR027370">
    <property type="entry name" value="Znf-RING_euk"/>
</dbReference>
<evidence type="ECO:0000256" key="1">
    <source>
        <dbReference type="ARBA" id="ARBA00022723"/>
    </source>
</evidence>
<dbReference type="SUPFAM" id="SSF57850">
    <property type="entry name" value="RING/U-box"/>
    <property type="match status" value="1"/>
</dbReference>
<dbReference type="Gene3D" id="4.10.830.40">
    <property type="match status" value="1"/>
</dbReference>
<evidence type="ECO:0000256" key="5">
    <source>
        <dbReference type="SAM" id="MobiDB-lite"/>
    </source>
</evidence>
<reference evidence="9" key="2">
    <citation type="journal article" date="2013" name="Nat. Genet.">
        <title>The genome of the platyfish, Xiphophorus maculatus, provides insights into evolutionary adaptation and several complex traits.</title>
        <authorList>
            <person name="Schartl M."/>
            <person name="Walter R.B."/>
            <person name="Shen Y."/>
            <person name="Garcia T."/>
            <person name="Catchen J."/>
            <person name="Amores A."/>
            <person name="Braasch I."/>
            <person name="Chalopin D."/>
            <person name="Volff J.N."/>
            <person name="Lesch K.P."/>
            <person name="Bisazza A."/>
            <person name="Minx P."/>
            <person name="Hillier L."/>
            <person name="Wilson R.K."/>
            <person name="Fuerstenberg S."/>
            <person name="Boore J."/>
            <person name="Searle S."/>
            <person name="Postlethwait J.H."/>
            <person name="Warren W.C."/>
        </authorList>
    </citation>
    <scope>NUCLEOTIDE SEQUENCE [LARGE SCALE GENOMIC DNA]</scope>
    <source>
        <strain evidence="9">JP 163 A</strain>
    </source>
</reference>
<dbReference type="PANTHER" id="PTHR25465:SF32">
    <property type="entry name" value="BLOODTHIRSTY-RELATED GENE FAMILY, MEMBER 16 ISOFORM X1-RELATED"/>
    <property type="match status" value="1"/>
</dbReference>
<organism evidence="8 9">
    <name type="scientific">Xiphophorus maculatus</name>
    <name type="common">Southern platyfish</name>
    <name type="synonym">Platypoecilus maculatus</name>
    <dbReference type="NCBI Taxonomy" id="8083"/>
    <lineage>
        <taxon>Eukaryota</taxon>
        <taxon>Metazoa</taxon>
        <taxon>Chordata</taxon>
        <taxon>Craniata</taxon>
        <taxon>Vertebrata</taxon>
        <taxon>Euteleostomi</taxon>
        <taxon>Actinopterygii</taxon>
        <taxon>Neopterygii</taxon>
        <taxon>Teleostei</taxon>
        <taxon>Neoteleostei</taxon>
        <taxon>Acanthomorphata</taxon>
        <taxon>Ovalentaria</taxon>
        <taxon>Atherinomorphae</taxon>
        <taxon>Cyprinodontiformes</taxon>
        <taxon>Poeciliidae</taxon>
        <taxon>Poeciliinae</taxon>
        <taxon>Xiphophorus</taxon>
    </lineage>
</organism>
<evidence type="ECO:0000256" key="2">
    <source>
        <dbReference type="ARBA" id="ARBA00022771"/>
    </source>
</evidence>
<evidence type="ECO:0000313" key="8">
    <source>
        <dbReference type="Ensembl" id="ENSXMAP00000040345.1"/>
    </source>
</evidence>
<dbReference type="GeneTree" id="ENSGT01040000240385"/>
<evidence type="ECO:0000259" key="7">
    <source>
        <dbReference type="PROSITE" id="PS50119"/>
    </source>
</evidence>
<keyword evidence="3" id="KW-0862">Zinc</keyword>
<feature type="region of interest" description="Disordered" evidence="5">
    <location>
        <begin position="216"/>
        <end position="245"/>
    </location>
</feature>
<sequence>MRCARLGGRCWSWRCCCPDMATSGDFLSEDQFQCSICLDIFTDPVSTPCGHTFCKACLTRHWAGKRECQCPLCNNKFDKDLKLSVNTTFREVVDNFKKHHPTADATSLLKPWEVSCDVCAANKLRASKTCLVCLASFCETHLEPHLRVTALRRHKLSNPVSNLEEKICREHNRIVEFFCLNDHISLCALCTEHSDHDTVSLNEAYIDQRSHIWRRKENIGQTKHKGKAQSKKKGKSGRAEKVKANQTTDGNCLPYHRNIPSHFNPFDSQNKDFSMVKEMHGFEVSGMVGWDLVAIRESDFVRIAGTRSQDANWDRHCILRFQVQRNTQRLMLLIDYSNGLVLLFDPDNKILLHRFTGCGIHESIFPFFIRSQPDFVTSLQSLRRRAESISGHLDISHWCLRFFIITMTSIWILHSLLIGAD</sequence>
<evidence type="ECO:0008006" key="10">
    <source>
        <dbReference type="Google" id="ProtNLM"/>
    </source>
</evidence>
<dbReference type="InParanoid" id="A0A3B5RBM4"/>
<reference evidence="8" key="3">
    <citation type="submission" date="2025-08" db="UniProtKB">
        <authorList>
            <consortium name="Ensembl"/>
        </authorList>
    </citation>
    <scope>IDENTIFICATION</scope>
    <source>
        <strain evidence="8">JP 163 A</strain>
    </source>
</reference>
<feature type="domain" description="RING-type" evidence="6">
    <location>
        <begin position="34"/>
        <end position="74"/>
    </location>
</feature>
<dbReference type="CDD" id="cd19769">
    <property type="entry name" value="Bbox2_TRIM16-like"/>
    <property type="match status" value="1"/>
</dbReference>
<dbReference type="Gene3D" id="3.30.40.10">
    <property type="entry name" value="Zinc/RING finger domain, C3HC4 (zinc finger)"/>
    <property type="match status" value="1"/>
</dbReference>
<dbReference type="OMA" id="KEMHGFE"/>
<keyword evidence="1" id="KW-0479">Metal-binding</keyword>
<dbReference type="AlphaFoldDB" id="A0A3B5RBM4"/>
<feature type="domain" description="B box-type" evidence="7">
    <location>
        <begin position="163"/>
        <end position="208"/>
    </location>
</feature>
<dbReference type="PROSITE" id="PS00518">
    <property type="entry name" value="ZF_RING_1"/>
    <property type="match status" value="1"/>
</dbReference>
<proteinExistence type="predicted"/>
<dbReference type="InterPro" id="IPR001841">
    <property type="entry name" value="Znf_RING"/>
</dbReference>
<name>A0A3B5RBM4_XIPMA</name>
<dbReference type="InterPro" id="IPR013083">
    <property type="entry name" value="Znf_RING/FYVE/PHD"/>
</dbReference>
<dbReference type="InterPro" id="IPR017907">
    <property type="entry name" value="Znf_RING_CS"/>
</dbReference>
<evidence type="ECO:0000256" key="4">
    <source>
        <dbReference type="PROSITE-ProRule" id="PRU00024"/>
    </source>
</evidence>
<dbReference type="InterPro" id="IPR013320">
    <property type="entry name" value="ConA-like_dom_sf"/>
</dbReference>
<dbReference type="InterPro" id="IPR000315">
    <property type="entry name" value="Znf_B-box"/>
</dbReference>
<reference evidence="9" key="1">
    <citation type="submission" date="2012-01" db="EMBL/GenBank/DDBJ databases">
        <authorList>
            <person name="Walter R."/>
            <person name="Schartl M."/>
            <person name="Warren W."/>
        </authorList>
    </citation>
    <scope>NUCLEOTIDE SEQUENCE [LARGE SCALE GENOMIC DNA]</scope>
    <source>
        <strain evidence="9">JP 163 A</strain>
    </source>
</reference>
<dbReference type="PROSITE" id="PS50119">
    <property type="entry name" value="ZF_BBOX"/>
    <property type="match status" value="1"/>
</dbReference>
<reference evidence="8" key="4">
    <citation type="submission" date="2025-09" db="UniProtKB">
        <authorList>
            <consortium name="Ensembl"/>
        </authorList>
    </citation>
    <scope>IDENTIFICATION</scope>
    <source>
        <strain evidence="8">JP 163 A</strain>
    </source>
</reference>
<protein>
    <recommendedName>
        <fullName evidence="10">RING-type domain-containing protein</fullName>
    </recommendedName>
</protein>
<dbReference type="PROSITE" id="PS50089">
    <property type="entry name" value="ZF_RING_2"/>
    <property type="match status" value="1"/>
</dbReference>
<dbReference type="GO" id="GO:0008270">
    <property type="term" value="F:zinc ion binding"/>
    <property type="evidence" value="ECO:0007669"/>
    <property type="project" value="UniProtKB-KW"/>
</dbReference>
<dbReference type="Pfam" id="PF13445">
    <property type="entry name" value="zf-RING_UBOX"/>
    <property type="match status" value="1"/>
</dbReference>
<dbReference type="Ensembl" id="ENSXMAT00000023089.1">
    <property type="protein sequence ID" value="ENSXMAP00000040345.1"/>
    <property type="gene ID" value="ENSXMAG00000025094.1"/>
</dbReference>
<dbReference type="PANTHER" id="PTHR25465">
    <property type="entry name" value="B-BOX DOMAIN CONTAINING"/>
    <property type="match status" value="1"/>
</dbReference>
<dbReference type="Gene3D" id="3.30.160.60">
    <property type="entry name" value="Classic Zinc Finger"/>
    <property type="match status" value="1"/>
</dbReference>
<evidence type="ECO:0000256" key="3">
    <source>
        <dbReference type="ARBA" id="ARBA00022833"/>
    </source>
</evidence>
<dbReference type="SUPFAM" id="SSF49899">
    <property type="entry name" value="Concanavalin A-like lectins/glucanases"/>
    <property type="match status" value="1"/>
</dbReference>
<feature type="compositionally biased region" description="Basic residues" evidence="5">
    <location>
        <begin position="222"/>
        <end position="236"/>
    </location>
</feature>
<dbReference type="Gene3D" id="2.60.120.920">
    <property type="match status" value="1"/>
</dbReference>
<accession>A0A3B5RBM4</accession>
<dbReference type="Pfam" id="PF00643">
    <property type="entry name" value="zf-B_box"/>
    <property type="match status" value="1"/>
</dbReference>
<keyword evidence="2 4" id="KW-0863">Zinc-finger</keyword>
<dbReference type="InterPro" id="IPR051051">
    <property type="entry name" value="E3_ubiq-ligase_TRIM/RNF"/>
</dbReference>
<evidence type="ECO:0000259" key="6">
    <source>
        <dbReference type="PROSITE" id="PS50089"/>
    </source>
</evidence>
<dbReference type="SMART" id="SM00184">
    <property type="entry name" value="RING"/>
    <property type="match status" value="1"/>
</dbReference>
<keyword evidence="9" id="KW-1185">Reference proteome</keyword>
<dbReference type="SUPFAM" id="SSF57845">
    <property type="entry name" value="B-box zinc-binding domain"/>
    <property type="match status" value="1"/>
</dbReference>
<evidence type="ECO:0000313" key="9">
    <source>
        <dbReference type="Proteomes" id="UP000002852"/>
    </source>
</evidence>